<dbReference type="AlphaFoldDB" id="F1CNF2"/>
<evidence type="ECO:0000313" key="1">
    <source>
        <dbReference type="EMBL" id="ADY18540.1"/>
    </source>
</evidence>
<sequence>MKIDDLDKDFKDSEKRAKNRERVAKYREKHRIALNGKFNENAKSRLDMYVDYTVMQELTKLAEYLETTKKELIETLIKDKFEQISKTYEYKEFLRDPNYRVMIDKQTGQSVFRKVKN</sequence>
<dbReference type="EMBL" id="HQ441170">
    <property type="protein sequence ID" value="ADY18540.1"/>
    <property type="molecule type" value="Genomic_DNA"/>
</dbReference>
<protein>
    <submittedName>
        <fullName evidence="1">Uncharacterized protein</fullName>
    </submittedName>
</protein>
<name>F1CNF2_GLAPU</name>
<geneLocation type="plasmid" evidence="1">
    <name>HPS5839</name>
</geneLocation>
<proteinExistence type="predicted"/>
<accession>F1CNF2</accession>
<organism evidence="1">
    <name type="scientific">Glaesserella parasuis</name>
    <name type="common">Haemophilus parasuis</name>
    <dbReference type="NCBI Taxonomy" id="738"/>
    <lineage>
        <taxon>Bacteria</taxon>
        <taxon>Pseudomonadati</taxon>
        <taxon>Pseudomonadota</taxon>
        <taxon>Gammaproteobacteria</taxon>
        <taxon>Pasteurellales</taxon>
        <taxon>Pasteurellaceae</taxon>
        <taxon>Glaesserella</taxon>
    </lineage>
</organism>
<reference evidence="1" key="1">
    <citation type="submission" date="2010-10" db="EMBL/GenBank/DDBJ databases">
        <authorList>
            <person name="Liu Y.Y."/>
            <person name="He Q.G."/>
        </authorList>
    </citation>
    <scope>NUCLEOTIDE SEQUENCE</scope>
    <source>
        <strain evidence="1">Lung5839</strain>
        <plasmid evidence="1">HPS5839</plasmid>
    </source>
</reference>
<keyword evidence="1" id="KW-0614">Plasmid</keyword>